<keyword evidence="3" id="KW-1185">Reference proteome</keyword>
<dbReference type="SUPFAM" id="SSF53335">
    <property type="entry name" value="S-adenosyl-L-methionine-dependent methyltransferases"/>
    <property type="match status" value="1"/>
</dbReference>
<feature type="compositionally biased region" description="Acidic residues" evidence="1">
    <location>
        <begin position="392"/>
        <end position="403"/>
    </location>
</feature>
<name>A0A835YNX6_9STRA</name>
<dbReference type="Gene3D" id="3.40.50.150">
    <property type="entry name" value="Vaccinia Virus protein VP39"/>
    <property type="match status" value="1"/>
</dbReference>
<dbReference type="AlphaFoldDB" id="A0A835YNX6"/>
<evidence type="ECO:0000313" key="3">
    <source>
        <dbReference type="Proteomes" id="UP000664859"/>
    </source>
</evidence>
<reference evidence="2" key="1">
    <citation type="submission" date="2021-02" db="EMBL/GenBank/DDBJ databases">
        <title>First Annotated Genome of the Yellow-green Alga Tribonema minus.</title>
        <authorList>
            <person name="Mahan K.M."/>
        </authorList>
    </citation>
    <scope>NUCLEOTIDE SEQUENCE</scope>
    <source>
        <strain evidence="2">UTEX B ZZ1240</strain>
    </source>
</reference>
<feature type="compositionally biased region" description="Basic and acidic residues" evidence="1">
    <location>
        <begin position="345"/>
        <end position="369"/>
    </location>
</feature>
<gene>
    <name evidence="2" type="ORF">JKP88DRAFT_264488</name>
</gene>
<organism evidence="2 3">
    <name type="scientific">Tribonema minus</name>
    <dbReference type="NCBI Taxonomy" id="303371"/>
    <lineage>
        <taxon>Eukaryota</taxon>
        <taxon>Sar</taxon>
        <taxon>Stramenopiles</taxon>
        <taxon>Ochrophyta</taxon>
        <taxon>PX clade</taxon>
        <taxon>Xanthophyceae</taxon>
        <taxon>Tribonematales</taxon>
        <taxon>Tribonemataceae</taxon>
        <taxon>Tribonema</taxon>
    </lineage>
</organism>
<comment type="caution">
    <text evidence="2">The sequence shown here is derived from an EMBL/GenBank/DDBJ whole genome shotgun (WGS) entry which is preliminary data.</text>
</comment>
<dbReference type="EMBL" id="JAFCMP010000511">
    <property type="protein sequence ID" value="KAG5178906.1"/>
    <property type="molecule type" value="Genomic_DNA"/>
</dbReference>
<evidence type="ECO:0000256" key="1">
    <source>
        <dbReference type="SAM" id="MobiDB-lite"/>
    </source>
</evidence>
<feature type="compositionally biased region" description="Basic and acidic residues" evidence="1">
    <location>
        <begin position="240"/>
        <end position="250"/>
    </location>
</feature>
<sequence length="735" mass="80331">MTEIVQVAPAWAQPKGRFPRHHKMGDYVTVSAEERLLLVPTHTLTPLVLPKGAQVRFALAAGDKRTHFGTVVEDFVAASEKLFVNHLDAINPYVWVRDNDGGRTWQVPVSELDLRGDAWWSRPVLPVAPFKGEGWNLWPGPTLAWLVENEEDTSVALSIKPARLRWGIPNYARKTGRTMTIEHVPVRAEFLFSGWQQDKRSPAPVLRVKDSAIAPNSGWEVRQAMGGSSAQGERAGTSAHDVEVEVEPQRKLKPPPGQPPSSARSSLGQRQNAASGSGGGGDNADARSTRSSLTRRQNAESGSGGEGDDGDARSTRSSLRQRKNAAGGGGGGGGDNDDDSSDTDADARHDRSSRNRSRDARGGKGDRPPRRAQGRSGGGGGDDGGSSGDGGGVEEDSEGESEVEVDALADNAEFGAKSGTHIVATQVIKEIKGITHPTLYFSKEPPDANTEYKNVENKVLRKRIHAWQSTNCEDGNLSGEQVQKLKWQLLVQKAIEHNVKVLLLENVPQLGTTVNGVHALQAAHAAEYHILSFLLAGEDVGFPNLRKRVFFLMVRGDEVVVDALRRVAGSLEAVKHRRGSLQVTLWGINHPVYVLLPRNAQARWTHDSTTSVVTLVARHFHAFHEPAQADLRNADLRYPVEQRYTPSQADLLRANGLWWLKVPPGVTQSVLAKGSGQILLAPVMSFILRTLRTEPALFDRQHQRARIEPRMLEDGIFVQTLGPYDLRIRSAHPRP</sequence>
<evidence type="ECO:0000313" key="2">
    <source>
        <dbReference type="EMBL" id="KAG5178906.1"/>
    </source>
</evidence>
<feature type="region of interest" description="Disordered" evidence="1">
    <location>
        <begin position="219"/>
        <end position="403"/>
    </location>
</feature>
<feature type="compositionally biased region" description="Gly residues" evidence="1">
    <location>
        <begin position="375"/>
        <end position="391"/>
    </location>
</feature>
<protein>
    <submittedName>
        <fullName evidence="2">Uncharacterized protein</fullName>
    </submittedName>
</protein>
<dbReference type="InterPro" id="IPR029063">
    <property type="entry name" value="SAM-dependent_MTases_sf"/>
</dbReference>
<accession>A0A835YNX6</accession>
<feature type="compositionally biased region" description="Acidic residues" evidence="1">
    <location>
        <begin position="335"/>
        <end position="344"/>
    </location>
</feature>
<dbReference type="Proteomes" id="UP000664859">
    <property type="component" value="Unassembled WGS sequence"/>
</dbReference>
<proteinExistence type="predicted"/>